<name>A0A4U5TNM4_9FLAO</name>
<accession>A0A4U5TNM4</accession>
<reference evidence="1 2" key="1">
    <citation type="submission" date="2019-04" db="EMBL/GenBank/DDBJ databases">
        <title>Psychroflexus halotolerans sp. nov., isolated from a marine solar saltern.</title>
        <authorList>
            <person name="Feng X."/>
        </authorList>
    </citation>
    <scope>NUCLEOTIDE SEQUENCE [LARGE SCALE GENOMIC DNA]</scope>
    <source>
        <strain evidence="1 2">WDS2C27</strain>
    </source>
</reference>
<organism evidence="1 2">
    <name type="scientific">Mesohalobacter halotolerans</name>
    <dbReference type="NCBI Taxonomy" id="1883405"/>
    <lineage>
        <taxon>Bacteria</taxon>
        <taxon>Pseudomonadati</taxon>
        <taxon>Bacteroidota</taxon>
        <taxon>Flavobacteriia</taxon>
        <taxon>Flavobacteriales</taxon>
        <taxon>Flavobacteriaceae</taxon>
        <taxon>Mesohalobacter</taxon>
    </lineage>
</organism>
<dbReference type="EMBL" id="SWMU01000006">
    <property type="protein sequence ID" value="TKS55443.1"/>
    <property type="molecule type" value="Genomic_DNA"/>
</dbReference>
<dbReference type="AlphaFoldDB" id="A0A4U5TNM4"/>
<comment type="caution">
    <text evidence="1">The sequence shown here is derived from an EMBL/GenBank/DDBJ whole genome shotgun (WGS) entry which is preliminary data.</text>
</comment>
<dbReference type="OrthoDB" id="1098088at2"/>
<proteinExistence type="predicted"/>
<evidence type="ECO:0000313" key="2">
    <source>
        <dbReference type="Proteomes" id="UP000306552"/>
    </source>
</evidence>
<sequence>MVSHTNKVFPNSLKNEILKALTYFPTLRNVPIEFKFKTNIKRSTMQAQPRFSKILSPRHKREYIIFIKTHFNLGTIDKPIEKLPKDVLVGWFGHELGHIMDYEQMSNFKLIRFGLSYLISNTAIVNAERQADTFAIKQGMQDYIIKTKNFILEHADISESYKNRMKKYYLSPEEIMEMVTQ</sequence>
<evidence type="ECO:0000313" key="1">
    <source>
        <dbReference type="EMBL" id="TKS55443.1"/>
    </source>
</evidence>
<dbReference type="Proteomes" id="UP000306552">
    <property type="component" value="Unassembled WGS sequence"/>
</dbReference>
<protein>
    <submittedName>
        <fullName evidence="1">Uncharacterized protein</fullName>
    </submittedName>
</protein>
<keyword evidence="2" id="KW-1185">Reference proteome</keyword>
<gene>
    <name evidence="1" type="ORF">FCN74_11810</name>
</gene>